<comment type="similarity">
    <text evidence="3">Belongs to the peptidase S51 family.</text>
</comment>
<keyword evidence="10" id="KW-0732">Signal</keyword>
<dbReference type="InterPro" id="IPR005320">
    <property type="entry name" value="Peptidase_S51"/>
</dbReference>
<name>A0A6P0UFC9_9FLAO</name>
<dbReference type="Gene3D" id="3.40.50.880">
    <property type="match status" value="1"/>
</dbReference>
<dbReference type="GO" id="GO:0016740">
    <property type="term" value="F:transferase activity"/>
    <property type="evidence" value="ECO:0007669"/>
    <property type="project" value="UniProtKB-KW"/>
</dbReference>
<dbReference type="EMBL" id="JAABOO010000001">
    <property type="protein sequence ID" value="NER11981.1"/>
    <property type="molecule type" value="Genomic_DNA"/>
</dbReference>
<evidence type="ECO:0000256" key="4">
    <source>
        <dbReference type="ARBA" id="ARBA00013115"/>
    </source>
</evidence>
<dbReference type="InterPro" id="IPR029062">
    <property type="entry name" value="Class_I_gatase-like"/>
</dbReference>
<dbReference type="Proteomes" id="UP000468581">
    <property type="component" value="Unassembled WGS sequence"/>
</dbReference>
<dbReference type="PANTHER" id="PTHR36175">
    <property type="entry name" value="CYANOPHYCINASE"/>
    <property type="match status" value="1"/>
</dbReference>
<organism evidence="11 12">
    <name type="scientific">Leptobacterium flavescens</name>
    <dbReference type="NCBI Taxonomy" id="472055"/>
    <lineage>
        <taxon>Bacteria</taxon>
        <taxon>Pseudomonadati</taxon>
        <taxon>Bacteroidota</taxon>
        <taxon>Flavobacteriia</taxon>
        <taxon>Flavobacteriales</taxon>
        <taxon>Flavobacteriaceae</taxon>
        <taxon>Leptobacterium</taxon>
    </lineage>
</organism>
<feature type="active site" description="Charge relay system" evidence="9">
    <location>
        <position position="223"/>
    </location>
</feature>
<dbReference type="GO" id="GO:0008241">
    <property type="term" value="F:peptidyl-dipeptidase activity"/>
    <property type="evidence" value="ECO:0007669"/>
    <property type="project" value="UniProtKB-EC"/>
</dbReference>
<evidence type="ECO:0000256" key="10">
    <source>
        <dbReference type="SAM" id="SignalP"/>
    </source>
</evidence>
<feature type="signal peptide" evidence="10">
    <location>
        <begin position="1"/>
        <end position="22"/>
    </location>
</feature>
<evidence type="ECO:0000313" key="12">
    <source>
        <dbReference type="Proteomes" id="UP000468581"/>
    </source>
</evidence>
<evidence type="ECO:0000256" key="6">
    <source>
        <dbReference type="ARBA" id="ARBA00022670"/>
    </source>
</evidence>
<dbReference type="SUPFAM" id="SSF52317">
    <property type="entry name" value="Class I glutamine amidotransferase-like"/>
    <property type="match status" value="1"/>
</dbReference>
<dbReference type="InterPro" id="IPR011811">
    <property type="entry name" value="Peptidase_S51_cyanophycinase"/>
</dbReference>
<evidence type="ECO:0000256" key="2">
    <source>
        <dbReference type="ARBA" id="ARBA00002039"/>
    </source>
</evidence>
<evidence type="ECO:0000256" key="8">
    <source>
        <dbReference type="ARBA" id="ARBA00022825"/>
    </source>
</evidence>
<dbReference type="RefSeq" id="WP_163605022.1">
    <property type="nucleotide sequence ID" value="NZ_JAABOO010000001.1"/>
</dbReference>
<dbReference type="GO" id="GO:0008236">
    <property type="term" value="F:serine-type peptidase activity"/>
    <property type="evidence" value="ECO:0007669"/>
    <property type="project" value="UniProtKB-KW"/>
</dbReference>
<feature type="chain" id="PRO_5026997627" description="Cyanophycinase" evidence="10">
    <location>
        <begin position="23"/>
        <end position="286"/>
    </location>
</feature>
<keyword evidence="12" id="KW-1185">Reference proteome</keyword>
<dbReference type="GO" id="GO:0006508">
    <property type="term" value="P:proteolysis"/>
    <property type="evidence" value="ECO:0007669"/>
    <property type="project" value="UniProtKB-KW"/>
</dbReference>
<evidence type="ECO:0000256" key="5">
    <source>
        <dbReference type="ARBA" id="ARBA00015719"/>
    </source>
</evidence>
<dbReference type="AlphaFoldDB" id="A0A6P0UFC9"/>
<keyword evidence="8" id="KW-0720">Serine protease</keyword>
<keyword evidence="11" id="KW-0315">Glutamine amidotransferase</keyword>
<reference evidence="11 12" key="1">
    <citation type="submission" date="2020-01" db="EMBL/GenBank/DDBJ databases">
        <title>Leptobacterium flavescens.</title>
        <authorList>
            <person name="Wang G."/>
        </authorList>
    </citation>
    <scope>NUCLEOTIDE SEQUENCE [LARGE SCALE GENOMIC DNA]</scope>
    <source>
        <strain evidence="11 12">KCTC 22160</strain>
    </source>
</reference>
<evidence type="ECO:0000313" key="11">
    <source>
        <dbReference type="EMBL" id="NER11981.1"/>
    </source>
</evidence>
<gene>
    <name evidence="11" type="ORF">GWK08_00880</name>
</gene>
<evidence type="ECO:0000256" key="1">
    <source>
        <dbReference type="ARBA" id="ARBA00001092"/>
    </source>
</evidence>
<evidence type="ECO:0000256" key="9">
    <source>
        <dbReference type="PIRSR" id="PIRSR032067-1"/>
    </source>
</evidence>
<dbReference type="PIRSF" id="PIRSF032067">
    <property type="entry name" value="Cyanophycinase"/>
    <property type="match status" value="1"/>
</dbReference>
<comment type="function">
    <text evidence="2">Exopeptidase that catalyzes the hydrolytic cleavage of multi-L-arginyl-poly-L-aspartic acid (cyanophycin; a water-insoluble reserve polymer) into aspartate-arginine dipeptides.</text>
</comment>
<proteinExistence type="inferred from homology"/>
<keyword evidence="11" id="KW-0808">Transferase</keyword>
<dbReference type="PANTHER" id="PTHR36175:SF1">
    <property type="entry name" value="CYANOPHYCINASE"/>
    <property type="match status" value="1"/>
</dbReference>
<dbReference type="EC" id="3.4.15.6" evidence="4"/>
<keyword evidence="6" id="KW-0645">Protease</keyword>
<protein>
    <recommendedName>
        <fullName evidence="5">Cyanophycinase</fullName>
        <ecNumber evidence="4">3.4.15.6</ecNumber>
    </recommendedName>
</protein>
<feature type="active site" description="Charge relay system" evidence="9">
    <location>
        <position position="156"/>
    </location>
</feature>
<dbReference type="CDD" id="cd03145">
    <property type="entry name" value="GAT1_cyanophycinase"/>
    <property type="match status" value="1"/>
</dbReference>
<dbReference type="Pfam" id="PF03575">
    <property type="entry name" value="Peptidase_S51"/>
    <property type="match status" value="1"/>
</dbReference>
<comment type="caution">
    <text evidence="11">The sequence shown here is derived from an EMBL/GenBank/DDBJ whole genome shotgun (WGS) entry which is preliminary data.</text>
</comment>
<sequence>MKLKTNILSIAFSLIGILALNAQNGSTATVKGPEKGSLVIVGGGRLSSNIIERFIELAGGKDAPIVVIPTAAGRDSYDERSAAFLKRHGATNVTVLHTADPKVANTDAFVAPLKNAKGVWFGGGRQWRLVDSYAGTKAEKLFWEVLERGGVIGGSSAGATIQGSYLARGDTRNNQIMMGDHEAGFGFLQNVAIDQHVLARNRQFDLFTILKKKPELLGIGIDENTAIIVQNDQFEVLGASYVLMYDSSFWSREGSNLKNLPEKNAQFYFLRSGDKYDLKNRKVITN</sequence>
<evidence type="ECO:0000256" key="7">
    <source>
        <dbReference type="ARBA" id="ARBA00022801"/>
    </source>
</evidence>
<comment type="catalytic activity">
    <reaction evidence="1">
        <text>[L-4-(L-arginin-2-N-yl)aspartate](n) + H2O = [L-4-(L-arginin-2-N-yl)aspartate](n-1) + L-4-(L-arginin-2-N-yl)aspartate</text>
        <dbReference type="Rhea" id="RHEA:12845"/>
        <dbReference type="Rhea" id="RHEA-COMP:13728"/>
        <dbReference type="Rhea" id="RHEA-COMP:13734"/>
        <dbReference type="ChEBI" id="CHEBI:15377"/>
        <dbReference type="ChEBI" id="CHEBI:137986"/>
        <dbReference type="ChEBI" id="CHEBI:137991"/>
        <dbReference type="EC" id="3.4.15.6"/>
    </reaction>
</comment>
<keyword evidence="7" id="KW-0378">Hydrolase</keyword>
<accession>A0A6P0UFC9</accession>
<evidence type="ECO:0000256" key="3">
    <source>
        <dbReference type="ARBA" id="ARBA00006534"/>
    </source>
</evidence>
<feature type="active site" description="Charge relay system" evidence="9">
    <location>
        <position position="196"/>
    </location>
</feature>